<feature type="domain" description="Protein argonaute N-terminal" evidence="1">
    <location>
        <begin position="3"/>
        <end position="77"/>
    </location>
</feature>
<comment type="caution">
    <text evidence="2">The sequence shown here is derived from an EMBL/GenBank/DDBJ whole genome shotgun (WGS) entry which is preliminary data.</text>
</comment>
<reference evidence="2 3" key="1">
    <citation type="journal article" date="2018" name="Front. Plant Sci.">
        <title>Red Clover (Trifolium pratense) and Zigzag Clover (T. medium) - A Picture of Genomic Similarities and Differences.</title>
        <authorList>
            <person name="Dluhosova J."/>
            <person name="Istvanek J."/>
            <person name="Nedelnik J."/>
            <person name="Repkova J."/>
        </authorList>
    </citation>
    <scope>NUCLEOTIDE SEQUENCE [LARGE SCALE GENOMIC DNA]</scope>
    <source>
        <strain evidence="3">cv. 10/8</strain>
        <tissue evidence="2">Leaf</tissue>
    </source>
</reference>
<sequence>MNRAAMEWLFMLYHEFHLGKRLPVYDGCSSLYTVGPLPFISKEFIFTLGARRRRDREFKVVITLAARADLHDWSLFL</sequence>
<protein>
    <submittedName>
        <fullName evidence="2">Argonaute protein 1A</fullName>
    </submittedName>
</protein>
<dbReference type="Pfam" id="PF16486">
    <property type="entry name" value="ArgoN"/>
    <property type="match status" value="1"/>
</dbReference>
<evidence type="ECO:0000313" key="2">
    <source>
        <dbReference type="EMBL" id="MCI42367.1"/>
    </source>
</evidence>
<dbReference type="AlphaFoldDB" id="A0A392S1V4"/>
<organism evidence="2 3">
    <name type="scientific">Trifolium medium</name>
    <dbReference type="NCBI Taxonomy" id="97028"/>
    <lineage>
        <taxon>Eukaryota</taxon>
        <taxon>Viridiplantae</taxon>
        <taxon>Streptophyta</taxon>
        <taxon>Embryophyta</taxon>
        <taxon>Tracheophyta</taxon>
        <taxon>Spermatophyta</taxon>
        <taxon>Magnoliopsida</taxon>
        <taxon>eudicotyledons</taxon>
        <taxon>Gunneridae</taxon>
        <taxon>Pentapetalae</taxon>
        <taxon>rosids</taxon>
        <taxon>fabids</taxon>
        <taxon>Fabales</taxon>
        <taxon>Fabaceae</taxon>
        <taxon>Papilionoideae</taxon>
        <taxon>50 kb inversion clade</taxon>
        <taxon>NPAAA clade</taxon>
        <taxon>Hologalegina</taxon>
        <taxon>IRL clade</taxon>
        <taxon>Trifolieae</taxon>
        <taxon>Trifolium</taxon>
    </lineage>
</organism>
<evidence type="ECO:0000313" key="3">
    <source>
        <dbReference type="Proteomes" id="UP000265520"/>
    </source>
</evidence>
<accession>A0A392S1V4</accession>
<dbReference type="EMBL" id="LXQA010303621">
    <property type="protein sequence ID" value="MCI42367.1"/>
    <property type="molecule type" value="Genomic_DNA"/>
</dbReference>
<dbReference type="InterPro" id="IPR032474">
    <property type="entry name" value="Argonaute_N"/>
</dbReference>
<keyword evidence="3" id="KW-1185">Reference proteome</keyword>
<dbReference type="Proteomes" id="UP000265520">
    <property type="component" value="Unassembled WGS sequence"/>
</dbReference>
<proteinExistence type="predicted"/>
<evidence type="ECO:0000259" key="1">
    <source>
        <dbReference type="Pfam" id="PF16486"/>
    </source>
</evidence>
<name>A0A392S1V4_9FABA</name>
<feature type="non-terminal residue" evidence="2">
    <location>
        <position position="77"/>
    </location>
</feature>